<feature type="domain" description="Phage terminase large subunit GpA ATPase" evidence="2">
    <location>
        <begin position="47"/>
        <end position="292"/>
    </location>
</feature>
<dbReference type="Proteomes" id="UP000078272">
    <property type="component" value="Unassembled WGS sequence"/>
</dbReference>
<dbReference type="GO" id="GO:0004519">
    <property type="term" value="F:endonuclease activity"/>
    <property type="evidence" value="ECO:0007669"/>
    <property type="project" value="InterPro"/>
</dbReference>
<evidence type="ECO:0000313" key="4">
    <source>
        <dbReference type="EMBL" id="KTQ95018.1"/>
    </source>
</evidence>
<accession>A0A175R6T7</accession>
<protein>
    <submittedName>
        <fullName evidence="4">Terminase</fullName>
    </submittedName>
</protein>
<evidence type="ECO:0000313" key="5">
    <source>
        <dbReference type="Proteomes" id="UP000078272"/>
    </source>
</evidence>
<dbReference type="InterPro" id="IPR046453">
    <property type="entry name" value="GpA_ATPase"/>
</dbReference>
<organism evidence="4 5">
    <name type="scientific">Aureimonas ureilytica</name>
    <dbReference type="NCBI Taxonomy" id="401562"/>
    <lineage>
        <taxon>Bacteria</taxon>
        <taxon>Pseudomonadati</taxon>
        <taxon>Pseudomonadota</taxon>
        <taxon>Alphaproteobacteria</taxon>
        <taxon>Hyphomicrobiales</taxon>
        <taxon>Aurantimonadaceae</taxon>
        <taxon>Aureimonas</taxon>
    </lineage>
</organism>
<name>A0A175R6T7_9HYPH</name>
<dbReference type="RefSeq" id="WP_082675590.1">
    <property type="nucleotide sequence ID" value="NZ_LDPZ01000026.1"/>
</dbReference>
<feature type="domain" description="Terminase large subunit GpA endonuclease" evidence="3">
    <location>
        <begin position="303"/>
        <end position="590"/>
    </location>
</feature>
<dbReference type="PATRIC" id="fig|401562.3.peg.2378"/>
<dbReference type="Pfam" id="PF20454">
    <property type="entry name" value="GpA_nuclease"/>
    <property type="match status" value="1"/>
</dbReference>
<evidence type="ECO:0000256" key="1">
    <source>
        <dbReference type="SAM" id="MobiDB-lite"/>
    </source>
</evidence>
<proteinExistence type="predicted"/>
<dbReference type="Pfam" id="PF05876">
    <property type="entry name" value="GpA_ATPase"/>
    <property type="match status" value="1"/>
</dbReference>
<evidence type="ECO:0000259" key="2">
    <source>
        <dbReference type="Pfam" id="PF05876"/>
    </source>
</evidence>
<dbReference type="InterPro" id="IPR046454">
    <property type="entry name" value="GpA_endonuclease"/>
</dbReference>
<comment type="caution">
    <text evidence="4">The sequence shown here is derived from an EMBL/GenBank/DDBJ whole genome shotgun (WGS) entry which is preliminary data.</text>
</comment>
<evidence type="ECO:0000259" key="3">
    <source>
        <dbReference type="Pfam" id="PF20454"/>
    </source>
</evidence>
<feature type="compositionally biased region" description="Low complexity" evidence="1">
    <location>
        <begin position="635"/>
        <end position="644"/>
    </location>
</feature>
<dbReference type="GO" id="GO:0016887">
    <property type="term" value="F:ATP hydrolysis activity"/>
    <property type="evidence" value="ECO:0007669"/>
    <property type="project" value="InterPro"/>
</dbReference>
<gene>
    <name evidence="4" type="ORF">NS226_13895</name>
</gene>
<dbReference type="EMBL" id="LDPZ01000026">
    <property type="protein sequence ID" value="KTQ95018.1"/>
    <property type="molecule type" value="Genomic_DNA"/>
</dbReference>
<dbReference type="OrthoDB" id="5181253at2"/>
<dbReference type="AlphaFoldDB" id="A0A175R6T7"/>
<feature type="region of interest" description="Disordered" evidence="1">
    <location>
        <begin position="633"/>
        <end position="658"/>
    </location>
</feature>
<sequence>MTAMIVQTANAERLAEEVMAEVWQPPPPVDFLAWAVDNIVFTEQESRFHGEYNRERFPYFDEILRALSPDDPCREVTLAKSAQIGGTVLANIFTGGSMEMDPCYFLYVHPTADNAMRWSKMKLAPMLKGTASLAALFPMRSRDGLDSVLYKERVDGRGAIQISGANSPASLSQVTMKRQVQDDLAKWEMNSAGDPETQANSRSRGRPDAKIFKISTPLIEPGCRITANFEAGSQEHFYVPCPHCEHFQVLEWENMLANLDEEAPEKAHFTCVECGCEIEDHHRGAILPRGEWRAHNASARRHHRSFHIWSAYSFLQSFEQIAREFLAAKGVPSKEQVFFNDTVGRAYKTLGEAPPWEALRDRGGVSFYARGFIPVGGLVVTIGVDCQGDRVEWQAVAFGRDYRRFIVDAGVIPGHISTKGCQERLDALLQQAWPNAVGNRIKADRLAIDGNAYSEEVWSWVKGKPSSQVIMVRGVPSESAALIAPVKKERNAKGKLLRYSKRFYNFATSVLKMALYRNIVRDDVTARGFVGLPSGMDDEFYRQLTSESRRARQNKQGFTVYEWVKDPNVPNEMLDTHLQAEAAAIHYGIRAMPDAIWDRLEAERETPPTEAQLDFEDGLFGSLPTMQVSEPSTVAPNLAAAEPAPKAPKSRRRWEGYS</sequence>
<reference evidence="4 5" key="1">
    <citation type="journal article" date="2016" name="Front. Microbiol.">
        <title>Genomic Resource of Rice Seed Associated Bacteria.</title>
        <authorList>
            <person name="Midha S."/>
            <person name="Bansal K."/>
            <person name="Sharma S."/>
            <person name="Kumar N."/>
            <person name="Patil P.P."/>
            <person name="Chaudhry V."/>
            <person name="Patil P.B."/>
        </authorList>
    </citation>
    <scope>NUCLEOTIDE SEQUENCE [LARGE SCALE GENOMIC DNA]</scope>
    <source>
        <strain evidence="4 5">NS226</strain>
    </source>
</reference>